<dbReference type="EMBL" id="JANBUH010000002">
    <property type="protein sequence ID" value="KAJ2757357.1"/>
    <property type="molecule type" value="Genomic_DNA"/>
</dbReference>
<gene>
    <name evidence="8" type="ORF">GGI19_000076</name>
</gene>
<dbReference type="AlphaFoldDB" id="A0A9W8H3L7"/>
<dbReference type="OrthoDB" id="6159439at2759"/>
<protein>
    <recommendedName>
        <fullName evidence="7">Homeobox domain-containing protein</fullName>
    </recommendedName>
</protein>
<reference evidence="8" key="1">
    <citation type="submission" date="2022-07" db="EMBL/GenBank/DDBJ databases">
        <title>Phylogenomic reconstructions and comparative analyses of Kickxellomycotina fungi.</title>
        <authorList>
            <person name="Reynolds N.K."/>
            <person name="Stajich J.E."/>
            <person name="Barry K."/>
            <person name="Grigoriev I.V."/>
            <person name="Crous P."/>
            <person name="Smith M.E."/>
        </authorList>
    </citation>
    <scope>NUCLEOTIDE SEQUENCE</scope>
    <source>
        <strain evidence="8">BCRC 34297</strain>
    </source>
</reference>
<dbReference type="Proteomes" id="UP001140011">
    <property type="component" value="Unassembled WGS sequence"/>
</dbReference>
<sequence length="518" mass="56337">MDTQRSSTAIVDQRPLPSIAGAHTTTSPSAEESRHQLSHSHRPQHYHPHPHGHGPTTPVFYHIHQASGPPPPSRYYTEGSSSSNYGAGRSGSNSAVTMQDSAAADEHRSTLPPLQLLERPIKGKRKRANAQQLDVLNKVFSTTSFPSTELRNRLARDLGMTPRTVQIWFQNKRQASRQRDGHHSRNTKSMAAQPIYNNAYARIHAHVLQRRLNPHSLSPPCLSSHTSLPPRVPGHRSVSLESSPSHSVSPSVSPSQSPLLACAQPTGSNQPRIATSSQELMALVVAASEAAPAPARAETTAAASTLTKAGAKAASPAWSDDSGTAVGKKNQPPRDSDKCSPVGLTVAAAAAVMTNSRQRCDSDNGPYSKNHHQRHGGAADPHRYAHTRNDQWFTDNTPSKLDYLFGHTSQVVVMSARAHPPALGRAIHAPWDRSQPPSDRMNLPPLRNASSKEHSYHSQERQQQQQQQPHQPPSRPLPPMSLKPQPAADASTVHRTMSLMDVLNAPPEQRKLPPLPPL</sequence>
<feature type="compositionally biased region" description="Pro residues" evidence="6">
    <location>
        <begin position="470"/>
        <end position="481"/>
    </location>
</feature>
<evidence type="ECO:0000256" key="5">
    <source>
        <dbReference type="RuleBase" id="RU000682"/>
    </source>
</evidence>
<dbReference type="GO" id="GO:0000981">
    <property type="term" value="F:DNA-binding transcription factor activity, RNA polymerase II-specific"/>
    <property type="evidence" value="ECO:0007669"/>
    <property type="project" value="InterPro"/>
</dbReference>
<dbReference type="InterPro" id="IPR017970">
    <property type="entry name" value="Homeobox_CS"/>
</dbReference>
<dbReference type="PANTHER" id="PTHR24324:SF9">
    <property type="entry name" value="HOMEOBOX DOMAIN-CONTAINING PROTEIN"/>
    <property type="match status" value="1"/>
</dbReference>
<feature type="domain" description="Homeobox" evidence="7">
    <location>
        <begin position="119"/>
        <end position="179"/>
    </location>
</feature>
<dbReference type="GO" id="GO:0030154">
    <property type="term" value="P:cell differentiation"/>
    <property type="evidence" value="ECO:0007669"/>
    <property type="project" value="TreeGrafter"/>
</dbReference>
<keyword evidence="1 4" id="KW-0238">DNA-binding</keyword>
<feature type="region of interest" description="Disordered" evidence="6">
    <location>
        <begin position="357"/>
        <end position="383"/>
    </location>
</feature>
<dbReference type="InterPro" id="IPR001356">
    <property type="entry name" value="HD"/>
</dbReference>
<dbReference type="CDD" id="cd00086">
    <property type="entry name" value="homeodomain"/>
    <property type="match status" value="1"/>
</dbReference>
<evidence type="ECO:0000259" key="7">
    <source>
        <dbReference type="PROSITE" id="PS50071"/>
    </source>
</evidence>
<dbReference type="Pfam" id="PF00046">
    <property type="entry name" value="Homeodomain"/>
    <property type="match status" value="1"/>
</dbReference>
<feature type="compositionally biased region" description="Polar residues" evidence="6">
    <location>
        <begin position="1"/>
        <end position="10"/>
    </location>
</feature>
<evidence type="ECO:0000313" key="9">
    <source>
        <dbReference type="Proteomes" id="UP001140011"/>
    </source>
</evidence>
<organism evidence="8 9">
    <name type="scientific">Coemansia pectinata</name>
    <dbReference type="NCBI Taxonomy" id="1052879"/>
    <lineage>
        <taxon>Eukaryota</taxon>
        <taxon>Fungi</taxon>
        <taxon>Fungi incertae sedis</taxon>
        <taxon>Zoopagomycota</taxon>
        <taxon>Kickxellomycotina</taxon>
        <taxon>Kickxellomycetes</taxon>
        <taxon>Kickxellales</taxon>
        <taxon>Kickxellaceae</taxon>
        <taxon>Coemansia</taxon>
    </lineage>
</organism>
<feature type="region of interest" description="Disordered" evidence="6">
    <location>
        <begin position="427"/>
        <end position="518"/>
    </location>
</feature>
<dbReference type="SMART" id="SM00389">
    <property type="entry name" value="HOX"/>
    <property type="match status" value="1"/>
</dbReference>
<feature type="compositionally biased region" description="Basic residues" evidence="6">
    <location>
        <begin position="36"/>
        <end position="52"/>
    </location>
</feature>
<comment type="caution">
    <text evidence="8">The sequence shown here is derived from an EMBL/GenBank/DDBJ whole genome shotgun (WGS) entry which is preliminary data.</text>
</comment>
<dbReference type="PANTHER" id="PTHR24324">
    <property type="entry name" value="HOMEOBOX PROTEIN HHEX"/>
    <property type="match status" value="1"/>
</dbReference>
<feature type="DNA-binding region" description="Homeobox" evidence="4">
    <location>
        <begin position="121"/>
        <end position="180"/>
    </location>
</feature>
<keyword evidence="2 4" id="KW-0371">Homeobox</keyword>
<dbReference type="PROSITE" id="PS00027">
    <property type="entry name" value="HOMEOBOX_1"/>
    <property type="match status" value="1"/>
</dbReference>
<feature type="region of interest" description="Disordered" evidence="6">
    <location>
        <begin position="313"/>
        <end position="341"/>
    </location>
</feature>
<dbReference type="Gene3D" id="1.10.10.60">
    <property type="entry name" value="Homeodomain-like"/>
    <property type="match status" value="1"/>
</dbReference>
<evidence type="ECO:0000256" key="2">
    <source>
        <dbReference type="ARBA" id="ARBA00023155"/>
    </source>
</evidence>
<feature type="compositionally biased region" description="Low complexity" evidence="6">
    <location>
        <begin position="237"/>
        <end position="260"/>
    </location>
</feature>
<dbReference type="SUPFAM" id="SSF46689">
    <property type="entry name" value="Homeodomain-like"/>
    <property type="match status" value="1"/>
</dbReference>
<feature type="compositionally biased region" description="Low complexity" evidence="6">
    <location>
        <begin position="216"/>
        <end position="229"/>
    </location>
</feature>
<evidence type="ECO:0000256" key="6">
    <source>
        <dbReference type="SAM" id="MobiDB-lite"/>
    </source>
</evidence>
<evidence type="ECO:0000256" key="1">
    <source>
        <dbReference type="ARBA" id="ARBA00023125"/>
    </source>
</evidence>
<feature type="compositionally biased region" description="Basic and acidic residues" evidence="6">
    <location>
        <begin position="450"/>
        <end position="460"/>
    </location>
</feature>
<feature type="region of interest" description="Disordered" evidence="6">
    <location>
        <begin position="171"/>
        <end position="191"/>
    </location>
</feature>
<keyword evidence="3 4" id="KW-0539">Nucleus</keyword>
<evidence type="ECO:0000256" key="3">
    <source>
        <dbReference type="ARBA" id="ARBA00023242"/>
    </source>
</evidence>
<accession>A0A9W8H3L7</accession>
<feature type="compositionally biased region" description="Polar residues" evidence="6">
    <location>
        <begin position="78"/>
        <end position="100"/>
    </location>
</feature>
<dbReference type="PROSITE" id="PS50071">
    <property type="entry name" value="HOMEOBOX_2"/>
    <property type="match status" value="1"/>
</dbReference>
<feature type="region of interest" description="Disordered" evidence="6">
    <location>
        <begin position="1"/>
        <end position="108"/>
    </location>
</feature>
<name>A0A9W8H3L7_9FUNG</name>
<evidence type="ECO:0000313" key="8">
    <source>
        <dbReference type="EMBL" id="KAJ2757357.1"/>
    </source>
</evidence>
<dbReference type="InterPro" id="IPR051000">
    <property type="entry name" value="Homeobox_DNA-bind_prot"/>
</dbReference>
<dbReference type="InterPro" id="IPR009057">
    <property type="entry name" value="Homeodomain-like_sf"/>
</dbReference>
<feature type="region of interest" description="Disordered" evidence="6">
    <location>
        <begin position="216"/>
        <end position="272"/>
    </location>
</feature>
<dbReference type="GO" id="GO:0000978">
    <property type="term" value="F:RNA polymerase II cis-regulatory region sequence-specific DNA binding"/>
    <property type="evidence" value="ECO:0007669"/>
    <property type="project" value="TreeGrafter"/>
</dbReference>
<proteinExistence type="predicted"/>
<comment type="subcellular location">
    <subcellularLocation>
        <location evidence="4 5">Nucleus</location>
    </subcellularLocation>
</comment>
<evidence type="ECO:0000256" key="4">
    <source>
        <dbReference type="PROSITE-ProRule" id="PRU00108"/>
    </source>
</evidence>
<keyword evidence="9" id="KW-1185">Reference proteome</keyword>
<dbReference type="GO" id="GO:0005634">
    <property type="term" value="C:nucleus"/>
    <property type="evidence" value="ECO:0007669"/>
    <property type="project" value="UniProtKB-SubCell"/>
</dbReference>